<protein>
    <submittedName>
        <fullName evidence="2">Thioredoxin-like protein</fullName>
    </submittedName>
</protein>
<accession>D3DGU3</accession>
<feature type="domain" description="Thioredoxin" evidence="1">
    <location>
        <begin position="17"/>
        <end position="147"/>
    </location>
</feature>
<keyword evidence="3" id="KW-1185">Reference proteome</keyword>
<dbReference type="STRING" id="608538.HTH_0583"/>
<dbReference type="KEGG" id="hte:Hydth_0582"/>
<dbReference type="eggNOG" id="COG2143">
    <property type="taxonomic scope" value="Bacteria"/>
</dbReference>
<dbReference type="OrthoDB" id="9811036at2"/>
<dbReference type="CDD" id="cd02951">
    <property type="entry name" value="SoxW"/>
    <property type="match status" value="1"/>
</dbReference>
<evidence type="ECO:0000259" key="1">
    <source>
        <dbReference type="PROSITE" id="PS51352"/>
    </source>
</evidence>
<dbReference type="EMBL" id="AP011112">
    <property type="protein sequence ID" value="BAI69045.1"/>
    <property type="molecule type" value="Genomic_DNA"/>
</dbReference>
<sequence>MRKLLMLIFILPFVAFSAVGIPFLKPSLLNLKDDLEDAKRDGKYLFIMFHQEGCPFCDKMRKVTFQDKAVQEYFSKHFYMVEIDIRGANEVVDVDGKKMTERQFAHKYGVRLTPVFMFFDQKGNVVAKVPGYIEPKDFLLIGRYMVEGHYRDTNLVKFIKENKK</sequence>
<dbReference type="InterPro" id="IPR013766">
    <property type="entry name" value="Thioredoxin_domain"/>
</dbReference>
<organism evidence="2 3">
    <name type="scientific">Hydrogenobacter thermophilus (strain DSM 6534 / IAM 12695 / TK-6)</name>
    <dbReference type="NCBI Taxonomy" id="608538"/>
    <lineage>
        <taxon>Bacteria</taxon>
        <taxon>Pseudomonadati</taxon>
        <taxon>Aquificota</taxon>
        <taxon>Aquificia</taxon>
        <taxon>Aquificales</taxon>
        <taxon>Aquificaceae</taxon>
        <taxon>Hydrogenobacter</taxon>
    </lineage>
</organism>
<dbReference type="AlphaFoldDB" id="D3DGU3"/>
<dbReference type="Pfam" id="PF13098">
    <property type="entry name" value="Thioredoxin_2"/>
    <property type="match status" value="1"/>
</dbReference>
<dbReference type="InterPro" id="IPR012336">
    <property type="entry name" value="Thioredoxin-like_fold"/>
</dbReference>
<name>D3DGU3_HYDTT</name>
<evidence type="ECO:0000313" key="2">
    <source>
        <dbReference type="EMBL" id="BAI69045.1"/>
    </source>
</evidence>
<dbReference type="Gene3D" id="3.40.30.10">
    <property type="entry name" value="Glutaredoxin"/>
    <property type="match status" value="1"/>
</dbReference>
<dbReference type="RefSeq" id="WP_012963227.1">
    <property type="nucleotide sequence ID" value="NC_013799.1"/>
</dbReference>
<dbReference type="KEGG" id="hth:HTH_0583"/>
<gene>
    <name evidence="2" type="ordered locus">HTH_0583</name>
</gene>
<dbReference type="SUPFAM" id="SSF52833">
    <property type="entry name" value="Thioredoxin-like"/>
    <property type="match status" value="1"/>
</dbReference>
<dbReference type="InterPro" id="IPR041737">
    <property type="entry name" value="SoxW"/>
</dbReference>
<dbReference type="InterPro" id="IPR036249">
    <property type="entry name" value="Thioredoxin-like_sf"/>
</dbReference>
<reference evidence="2 3" key="1">
    <citation type="journal article" date="2010" name="J. Bacteriol.">
        <title>Complete genome sequence of the thermophilic, obligately chemolithoautotrophic hydrogen-oxidizing bacterium Hydrogenobacter thermophilus TK-6.</title>
        <authorList>
            <person name="Arai H."/>
            <person name="Kanbe H."/>
            <person name="Ishii M."/>
            <person name="Igarashi Y."/>
        </authorList>
    </citation>
    <scope>NUCLEOTIDE SEQUENCE [LARGE SCALE GENOMIC DNA]</scope>
    <source>
        <strain evidence="3">DSM 6534 / IAM 12695 / TK-6 [Tokyo]</strain>
    </source>
</reference>
<dbReference type="Proteomes" id="UP000002574">
    <property type="component" value="Chromosome"/>
</dbReference>
<evidence type="ECO:0000313" key="3">
    <source>
        <dbReference type="Proteomes" id="UP000002574"/>
    </source>
</evidence>
<dbReference type="PROSITE" id="PS51352">
    <property type="entry name" value="THIOREDOXIN_2"/>
    <property type="match status" value="1"/>
</dbReference>
<proteinExistence type="predicted"/>